<protein>
    <submittedName>
        <fullName evidence="1">Uncharacterized protein</fullName>
    </submittedName>
</protein>
<dbReference type="EMBL" id="JANBPG010000097">
    <property type="protein sequence ID" value="KAJ1900185.1"/>
    <property type="molecule type" value="Genomic_DNA"/>
</dbReference>
<gene>
    <name evidence="1" type="ORF">LPJ66_001643</name>
</gene>
<evidence type="ECO:0000313" key="2">
    <source>
        <dbReference type="Proteomes" id="UP001150581"/>
    </source>
</evidence>
<evidence type="ECO:0000313" key="1">
    <source>
        <dbReference type="EMBL" id="KAJ1900185.1"/>
    </source>
</evidence>
<keyword evidence="2" id="KW-1185">Reference proteome</keyword>
<accession>A0ACC1ISQ0</accession>
<organism evidence="1 2">
    <name type="scientific">Kickxella alabastrina</name>
    <dbReference type="NCBI Taxonomy" id="61397"/>
    <lineage>
        <taxon>Eukaryota</taxon>
        <taxon>Fungi</taxon>
        <taxon>Fungi incertae sedis</taxon>
        <taxon>Zoopagomycota</taxon>
        <taxon>Kickxellomycotina</taxon>
        <taxon>Kickxellomycetes</taxon>
        <taxon>Kickxellales</taxon>
        <taxon>Kickxellaceae</taxon>
        <taxon>Kickxella</taxon>
    </lineage>
</organism>
<proteinExistence type="predicted"/>
<sequence length="198" mass="22132">MLCLYLATKVTEEPRKQRDIINVGYKLAHPDSTFLPISSSTLSALRITLTQGELILMRALGFNVTVDLPHAWIASTLYGMLWWERNGQPPDDTEIVDIRAKIVAGTAWAVANAVVERGLVDKEPARLIAAACIYIAMDNHGEKLPAKSLDEWADIWAKTTGRRIEAVRVLIEKSVDVPLVIEQFNIQYDRKPHSLTGK</sequence>
<name>A0ACC1ISQ0_9FUNG</name>
<reference evidence="1" key="1">
    <citation type="submission" date="2022-07" db="EMBL/GenBank/DDBJ databases">
        <title>Phylogenomic reconstructions and comparative analyses of Kickxellomycotina fungi.</title>
        <authorList>
            <person name="Reynolds N.K."/>
            <person name="Stajich J.E."/>
            <person name="Barry K."/>
            <person name="Grigoriev I.V."/>
            <person name="Crous P."/>
            <person name="Smith M.E."/>
        </authorList>
    </citation>
    <scope>NUCLEOTIDE SEQUENCE</scope>
    <source>
        <strain evidence="1">Benny 63K</strain>
    </source>
</reference>
<comment type="caution">
    <text evidence="1">The sequence shown here is derived from an EMBL/GenBank/DDBJ whole genome shotgun (WGS) entry which is preliminary data.</text>
</comment>
<dbReference type="Proteomes" id="UP001150581">
    <property type="component" value="Unassembled WGS sequence"/>
</dbReference>